<dbReference type="Gene3D" id="3.30.450.40">
    <property type="match status" value="1"/>
</dbReference>
<dbReference type="GO" id="GO:0003700">
    <property type="term" value="F:DNA-binding transcription factor activity"/>
    <property type="evidence" value="ECO:0007669"/>
    <property type="project" value="TreeGrafter"/>
</dbReference>
<dbReference type="Pfam" id="PF09339">
    <property type="entry name" value="HTH_IclR"/>
    <property type="match status" value="1"/>
</dbReference>
<evidence type="ECO:0000256" key="3">
    <source>
        <dbReference type="ARBA" id="ARBA00023163"/>
    </source>
</evidence>
<feature type="region of interest" description="Disordered" evidence="4">
    <location>
        <begin position="257"/>
        <end position="280"/>
    </location>
</feature>
<dbReference type="GO" id="GO:0003677">
    <property type="term" value="F:DNA binding"/>
    <property type="evidence" value="ECO:0007669"/>
    <property type="project" value="UniProtKB-KW"/>
</dbReference>
<dbReference type="InterPro" id="IPR029016">
    <property type="entry name" value="GAF-like_dom_sf"/>
</dbReference>
<keyword evidence="3" id="KW-0804">Transcription</keyword>
<accession>A0A1G9A4G2</accession>
<dbReference type="SMART" id="SM00346">
    <property type="entry name" value="HTH_ICLR"/>
    <property type="match status" value="1"/>
</dbReference>
<gene>
    <name evidence="7" type="ORF">SAMN04487820_105266</name>
</gene>
<dbReference type="InterPro" id="IPR050707">
    <property type="entry name" value="HTH_MetabolicPath_Reg"/>
</dbReference>
<evidence type="ECO:0000259" key="5">
    <source>
        <dbReference type="PROSITE" id="PS51077"/>
    </source>
</evidence>
<dbReference type="InterPro" id="IPR005471">
    <property type="entry name" value="Tscrpt_reg_IclR_N"/>
</dbReference>
<keyword evidence="8" id="KW-1185">Reference proteome</keyword>
<dbReference type="EMBL" id="FNFM01000005">
    <property type="protein sequence ID" value="SDK21330.1"/>
    <property type="molecule type" value="Genomic_DNA"/>
</dbReference>
<dbReference type="PANTHER" id="PTHR30136">
    <property type="entry name" value="HELIX-TURN-HELIX TRANSCRIPTIONAL REGULATOR, ICLR FAMILY"/>
    <property type="match status" value="1"/>
</dbReference>
<evidence type="ECO:0000313" key="7">
    <source>
        <dbReference type="EMBL" id="SDK21330.1"/>
    </source>
</evidence>
<dbReference type="Gene3D" id="1.10.10.10">
    <property type="entry name" value="Winged helix-like DNA-binding domain superfamily/Winged helix DNA-binding domain"/>
    <property type="match status" value="1"/>
</dbReference>
<dbReference type="OrthoDB" id="4924204at2"/>
<protein>
    <submittedName>
        <fullName evidence="7">Transcriptional regulator, IclR family</fullName>
    </submittedName>
</protein>
<dbReference type="InterPro" id="IPR036390">
    <property type="entry name" value="WH_DNA-bd_sf"/>
</dbReference>
<keyword evidence="1" id="KW-0805">Transcription regulation</keyword>
<feature type="domain" description="IclR-ED" evidence="6">
    <location>
        <begin position="79"/>
        <end position="261"/>
    </location>
</feature>
<dbReference type="Proteomes" id="UP000199213">
    <property type="component" value="Unassembled WGS sequence"/>
</dbReference>
<keyword evidence="2" id="KW-0238">DNA-binding</keyword>
<name>A0A1G9A4G2_ACTMZ</name>
<evidence type="ECO:0000313" key="8">
    <source>
        <dbReference type="Proteomes" id="UP000199213"/>
    </source>
</evidence>
<dbReference type="PANTHER" id="PTHR30136:SF24">
    <property type="entry name" value="HTH-TYPE TRANSCRIPTIONAL REPRESSOR ALLR"/>
    <property type="match status" value="1"/>
</dbReference>
<evidence type="ECO:0000256" key="2">
    <source>
        <dbReference type="ARBA" id="ARBA00023125"/>
    </source>
</evidence>
<dbReference type="GO" id="GO:0045892">
    <property type="term" value="P:negative regulation of DNA-templated transcription"/>
    <property type="evidence" value="ECO:0007669"/>
    <property type="project" value="TreeGrafter"/>
</dbReference>
<dbReference type="InterPro" id="IPR014757">
    <property type="entry name" value="Tscrpt_reg_IclR_C"/>
</dbReference>
<dbReference type="AlphaFoldDB" id="A0A1G9A4G2"/>
<sequence length="280" mass="30628">MTDNDELAQQEPRNASSMLRNGIRILHAFSVDEPALGVTEISRRVDLHKSTVSRLLHQLERMDLVLRDQESGRFRLGLGLIGIAGPLLANLDVRRQAYPFLERLSERTGETSALLVWSGHESVSVEQVASPKQVKHTSPIGTRYTTSASASVQVFLSELPEGRVRELLERGLLSPVHHDESDVSAYLERLTTVRESGVAVNAGETHVEEVGISAPVRDHRGHLAAALLLSAPSFRVSPELRVHLAETVRATAAEVSARLGANKGGETNMPPPLRPHEHAE</sequence>
<feature type="domain" description="HTH iclR-type" evidence="5">
    <location>
        <begin position="16"/>
        <end position="78"/>
    </location>
</feature>
<evidence type="ECO:0000256" key="1">
    <source>
        <dbReference type="ARBA" id="ARBA00023015"/>
    </source>
</evidence>
<dbReference type="PROSITE" id="PS51077">
    <property type="entry name" value="HTH_ICLR"/>
    <property type="match status" value="1"/>
</dbReference>
<reference evidence="8" key="1">
    <citation type="submission" date="2016-10" db="EMBL/GenBank/DDBJ databases">
        <authorList>
            <person name="Varghese N."/>
            <person name="Submissions S."/>
        </authorList>
    </citation>
    <scope>NUCLEOTIDE SEQUENCE [LARGE SCALE GENOMIC DNA]</scope>
    <source>
        <strain evidence="8">DSM 45460</strain>
    </source>
</reference>
<proteinExistence type="predicted"/>
<dbReference type="SUPFAM" id="SSF46785">
    <property type="entry name" value="Winged helix' DNA-binding domain"/>
    <property type="match status" value="1"/>
</dbReference>
<dbReference type="RefSeq" id="WP_092627924.1">
    <property type="nucleotide sequence ID" value="NZ_FNFM01000005.1"/>
</dbReference>
<dbReference type="Pfam" id="PF01614">
    <property type="entry name" value="IclR_C"/>
    <property type="match status" value="1"/>
</dbReference>
<evidence type="ECO:0000259" key="6">
    <source>
        <dbReference type="PROSITE" id="PS51078"/>
    </source>
</evidence>
<dbReference type="SUPFAM" id="SSF55781">
    <property type="entry name" value="GAF domain-like"/>
    <property type="match status" value="1"/>
</dbReference>
<organism evidence="7 8">
    <name type="scientific">Actinopolyspora mzabensis</name>
    <dbReference type="NCBI Taxonomy" id="995066"/>
    <lineage>
        <taxon>Bacteria</taxon>
        <taxon>Bacillati</taxon>
        <taxon>Actinomycetota</taxon>
        <taxon>Actinomycetes</taxon>
        <taxon>Actinopolysporales</taxon>
        <taxon>Actinopolysporaceae</taxon>
        <taxon>Actinopolyspora</taxon>
    </lineage>
</organism>
<dbReference type="PROSITE" id="PS51078">
    <property type="entry name" value="ICLR_ED"/>
    <property type="match status" value="1"/>
</dbReference>
<evidence type="ECO:0000256" key="4">
    <source>
        <dbReference type="SAM" id="MobiDB-lite"/>
    </source>
</evidence>
<dbReference type="InterPro" id="IPR036388">
    <property type="entry name" value="WH-like_DNA-bd_sf"/>
</dbReference>